<dbReference type="InterPro" id="IPR008969">
    <property type="entry name" value="CarboxyPept-like_regulatory"/>
</dbReference>
<dbReference type="Pfam" id="PF14905">
    <property type="entry name" value="OMP_b-brl_3"/>
    <property type="match status" value="1"/>
</dbReference>
<feature type="signal peptide" evidence="1">
    <location>
        <begin position="1"/>
        <end position="19"/>
    </location>
</feature>
<dbReference type="InterPro" id="IPR041700">
    <property type="entry name" value="OMP_b-brl_3"/>
</dbReference>
<dbReference type="Proteomes" id="UP000606600">
    <property type="component" value="Unassembled WGS sequence"/>
</dbReference>
<evidence type="ECO:0000313" key="4">
    <source>
        <dbReference type="Proteomes" id="UP000606600"/>
    </source>
</evidence>
<evidence type="ECO:0000256" key="1">
    <source>
        <dbReference type="SAM" id="SignalP"/>
    </source>
</evidence>
<comment type="caution">
    <text evidence="3">The sequence shown here is derived from an EMBL/GenBank/DDBJ whole genome shotgun (WGS) entry which is preliminary data.</text>
</comment>
<evidence type="ECO:0000259" key="2">
    <source>
        <dbReference type="Pfam" id="PF14905"/>
    </source>
</evidence>
<accession>A0ABR7WX58</accession>
<name>A0ABR7WX58_9SPHI</name>
<evidence type="ECO:0000313" key="3">
    <source>
        <dbReference type="EMBL" id="MBD1366870.1"/>
    </source>
</evidence>
<feature type="domain" description="Outer membrane protein beta-barrel" evidence="2">
    <location>
        <begin position="445"/>
        <end position="897"/>
    </location>
</feature>
<dbReference type="InterPro" id="IPR037066">
    <property type="entry name" value="Plug_dom_sf"/>
</dbReference>
<dbReference type="Gene3D" id="2.60.40.1120">
    <property type="entry name" value="Carboxypeptidase-like, regulatory domain"/>
    <property type="match status" value="1"/>
</dbReference>
<keyword evidence="3" id="KW-0675">Receptor</keyword>
<dbReference type="Gene3D" id="2.170.130.10">
    <property type="entry name" value="TonB-dependent receptor, plug domain"/>
    <property type="match status" value="1"/>
</dbReference>
<proteinExistence type="predicted"/>
<feature type="chain" id="PRO_5046579092" evidence="1">
    <location>
        <begin position="20"/>
        <end position="906"/>
    </location>
</feature>
<dbReference type="RefSeq" id="WP_191191508.1">
    <property type="nucleotide sequence ID" value="NZ_JACWMY010000015.1"/>
</dbReference>
<dbReference type="SUPFAM" id="SSF56935">
    <property type="entry name" value="Porins"/>
    <property type="match status" value="1"/>
</dbReference>
<reference evidence="3 4" key="1">
    <citation type="submission" date="2020-09" db="EMBL/GenBank/DDBJ databases">
        <title>Novel species of Mucilaginibacter isolated from a glacier on the Tibetan Plateau.</title>
        <authorList>
            <person name="Liu Q."/>
            <person name="Xin Y.-H."/>
        </authorList>
    </citation>
    <scope>NUCLEOTIDE SEQUENCE [LARGE SCALE GENOMIC DNA]</scope>
    <source>
        <strain evidence="3 4">ZT4R22</strain>
    </source>
</reference>
<gene>
    <name evidence="3" type="ORF">IDJ77_23875</name>
</gene>
<keyword evidence="1" id="KW-0732">Signal</keyword>
<sequence length="906" mass="101839">MYRYLLFFFFLTTATTSFAQNKANVKGRVVDSLSAKPIEFATVAILDNRDTSSHLLSYTITDKNGAFALHNIPQGIPIKVFISFVAYQPYRKVITLKTNELDLGAIKLNIKELNEVLIKGERMPIVIKKDTIEFNAEAFKVRPNAVVEDLLKKLPGLEVASDGGITVMGKDVTKVLVDGHEFFSADTRMATKNIDADMIDKIQVYDDRENDPDHLIPASKLNKIINLKFKKAFKKSIFGKGYAGAGTGGHYQAGALINTFRDTLQVSVLGSSNDLNNTGFDFNDLYGSGGLNRGGEAISRAGIAFGGGGNGKQTATNAGFNINTDYGKKLKVNFAYIYKKENSEYNTLTKRQQFLADTTVFGNSANKRNGNNSSHAISSTIVWQPDDKTRLRYTPYINISNNSSANQTTGNSYSNFTDPINVSTNTSNASGNNINFSQALNYNRQLKKKGASINIDHTLTFSPRNNTNYDNTSLTSYVAALPSYAFNQLGDNRSRSTDASLSAGISYPVTEKIKVDVNAQASYGHSLDKVSTYDYNPATGEYDSFLLEKSNDLARDKWMQGLNPGLSIELKKDINLRMHFNTQFQQVNNAFGRGAADLDQHFVFFMPTVNLNMNGFSVDYSRYTYLPNIGDMVPYTVVFSPSSSVTGNPFLKPTSSNSFSINYSKYNFQTRTSYNVRASVAFYENSVFRQRTLDAQSVETSTPINRDGRYNMNFSGYINKQLKKEGDVQLDASTNINLSKSHDFFVLNRMDGFQESYRGTLNEHVTFNYKDVFEFSPQYRLSYTYTSYSGVNYESQKYITHAFDTHFRVNMPFKTNIDGNYTYNYNPLVPAGFQKSSNLLNVSLARQFLKKDKGEIKFSCYDLLNQNINTYRYINQNSITDTQSQIIRRYFLLTLQYKFTKSTVKK</sequence>
<organism evidence="3 4">
    <name type="scientific">Mucilaginibacter pankratovii</name>
    <dbReference type="NCBI Taxonomy" id="2772110"/>
    <lineage>
        <taxon>Bacteria</taxon>
        <taxon>Pseudomonadati</taxon>
        <taxon>Bacteroidota</taxon>
        <taxon>Sphingobacteriia</taxon>
        <taxon>Sphingobacteriales</taxon>
        <taxon>Sphingobacteriaceae</taxon>
        <taxon>Mucilaginibacter</taxon>
    </lineage>
</organism>
<dbReference type="Pfam" id="PF13715">
    <property type="entry name" value="CarbopepD_reg_2"/>
    <property type="match status" value="1"/>
</dbReference>
<keyword evidence="4" id="KW-1185">Reference proteome</keyword>
<protein>
    <submittedName>
        <fullName evidence="3">TonB-dependent receptor</fullName>
    </submittedName>
</protein>
<dbReference type="EMBL" id="JACWMY010000015">
    <property type="protein sequence ID" value="MBD1366870.1"/>
    <property type="molecule type" value="Genomic_DNA"/>
</dbReference>
<dbReference type="SUPFAM" id="SSF49464">
    <property type="entry name" value="Carboxypeptidase regulatory domain-like"/>
    <property type="match status" value="1"/>
</dbReference>